<dbReference type="InterPro" id="IPR050767">
    <property type="entry name" value="Sel1_AlgK"/>
</dbReference>
<evidence type="ECO:0000313" key="3">
    <source>
        <dbReference type="Proteomes" id="UP001470230"/>
    </source>
</evidence>
<gene>
    <name evidence="2" type="ORF">M9Y10_034005</name>
</gene>
<dbReference type="PANTHER" id="PTHR11102">
    <property type="entry name" value="SEL-1-LIKE PROTEIN"/>
    <property type="match status" value="1"/>
</dbReference>
<dbReference type="Gene3D" id="1.25.40.10">
    <property type="entry name" value="Tetratricopeptide repeat domain"/>
    <property type="match status" value="2"/>
</dbReference>
<sequence>MLKFFRTPYKSIALAKIGNIYYNGGYGVTKNFSKAKKYYKLSGENRNSFAYNFLGDAFYFGRCVEKNYRKAIKYYDLASKLGNVDAHYNIAFCYLTGQGVEINYTIAISYLKKISNVDIDTLKILGIIYEQGLGVSIDYCKAMTYFKNITKMNNGFEGFTLIGTMYFLGLGVEQSLFKGKNIL</sequence>
<dbReference type="EMBL" id="JAPFFF010000005">
    <property type="protein sequence ID" value="KAK8889259.1"/>
    <property type="molecule type" value="Genomic_DNA"/>
</dbReference>
<keyword evidence="3" id="KW-1185">Reference proteome</keyword>
<dbReference type="InterPro" id="IPR011990">
    <property type="entry name" value="TPR-like_helical_dom_sf"/>
</dbReference>
<dbReference type="PANTHER" id="PTHR11102:SF147">
    <property type="entry name" value="SEL1L ADAPTOR SUBUNIT OF ERAD E3 UBIQUITIN LIGASE"/>
    <property type="match status" value="1"/>
</dbReference>
<comment type="caution">
    <text evidence="2">The sequence shown here is derived from an EMBL/GenBank/DDBJ whole genome shotgun (WGS) entry which is preliminary data.</text>
</comment>
<dbReference type="Pfam" id="PF08238">
    <property type="entry name" value="Sel1"/>
    <property type="match status" value="5"/>
</dbReference>
<name>A0ABR2KDR1_9EUKA</name>
<dbReference type="Proteomes" id="UP001470230">
    <property type="component" value="Unassembled WGS sequence"/>
</dbReference>
<protein>
    <submittedName>
        <fullName evidence="2">Uncharacterized protein</fullName>
    </submittedName>
</protein>
<dbReference type="SMART" id="SM00671">
    <property type="entry name" value="SEL1"/>
    <property type="match status" value="4"/>
</dbReference>
<accession>A0ABR2KDR1</accession>
<dbReference type="InterPro" id="IPR006597">
    <property type="entry name" value="Sel1-like"/>
</dbReference>
<organism evidence="2 3">
    <name type="scientific">Tritrichomonas musculus</name>
    <dbReference type="NCBI Taxonomy" id="1915356"/>
    <lineage>
        <taxon>Eukaryota</taxon>
        <taxon>Metamonada</taxon>
        <taxon>Parabasalia</taxon>
        <taxon>Tritrichomonadida</taxon>
        <taxon>Tritrichomonadidae</taxon>
        <taxon>Tritrichomonas</taxon>
    </lineage>
</organism>
<proteinExistence type="inferred from homology"/>
<comment type="similarity">
    <text evidence="1">Belongs to the sel-1 family.</text>
</comment>
<evidence type="ECO:0000256" key="1">
    <source>
        <dbReference type="ARBA" id="ARBA00038101"/>
    </source>
</evidence>
<evidence type="ECO:0000313" key="2">
    <source>
        <dbReference type="EMBL" id="KAK8889259.1"/>
    </source>
</evidence>
<dbReference type="SUPFAM" id="SSF81901">
    <property type="entry name" value="HCP-like"/>
    <property type="match status" value="1"/>
</dbReference>
<reference evidence="2 3" key="1">
    <citation type="submission" date="2024-04" db="EMBL/GenBank/DDBJ databases">
        <title>Tritrichomonas musculus Genome.</title>
        <authorList>
            <person name="Alves-Ferreira E."/>
            <person name="Grigg M."/>
            <person name="Lorenzi H."/>
            <person name="Galac M."/>
        </authorList>
    </citation>
    <scope>NUCLEOTIDE SEQUENCE [LARGE SCALE GENOMIC DNA]</scope>
    <source>
        <strain evidence="2 3">EAF2021</strain>
    </source>
</reference>